<evidence type="ECO:0000313" key="1">
    <source>
        <dbReference type="EMBL" id="MCZ0864161.1"/>
    </source>
</evidence>
<accession>A0A9J6RII8</accession>
<dbReference type="EMBL" id="JAPTGG010000002">
    <property type="protein sequence ID" value="MCZ0864161.1"/>
    <property type="molecule type" value="Genomic_DNA"/>
</dbReference>
<dbReference type="PANTHER" id="PTHR11799">
    <property type="entry name" value="PARAOXONASE"/>
    <property type="match status" value="1"/>
</dbReference>
<name>A0A9J6RII8_9GAMM</name>
<proteinExistence type="predicted"/>
<dbReference type="Gene3D" id="2.120.10.30">
    <property type="entry name" value="TolB, C-terminal domain"/>
    <property type="match status" value="1"/>
</dbReference>
<dbReference type="RefSeq" id="WP_258330316.1">
    <property type="nucleotide sequence ID" value="NZ_JAPTGG010000002.1"/>
</dbReference>
<evidence type="ECO:0000313" key="2">
    <source>
        <dbReference type="Proteomes" id="UP001069090"/>
    </source>
</evidence>
<dbReference type="SUPFAM" id="SSF63829">
    <property type="entry name" value="Calcium-dependent phosphotriesterase"/>
    <property type="match status" value="1"/>
</dbReference>
<dbReference type="InterPro" id="IPR011042">
    <property type="entry name" value="6-blade_b-propeller_TolB-like"/>
</dbReference>
<reference evidence="1 2" key="1">
    <citation type="submission" date="2022-12" db="EMBL/GenBank/DDBJ databases">
        <title>Dasania phycosphaerae sp. nov., isolated from particulate material of the south coast of Korea.</title>
        <authorList>
            <person name="Jiang Y."/>
        </authorList>
    </citation>
    <scope>NUCLEOTIDE SEQUENCE [LARGE SCALE GENOMIC DNA]</scope>
    <source>
        <strain evidence="1 2">GY-19</strain>
    </source>
</reference>
<protein>
    <submittedName>
        <fullName evidence="1">Uncharacterized protein</fullName>
    </submittedName>
</protein>
<dbReference type="PANTHER" id="PTHR11799:SF12">
    <property type="entry name" value="PARAOXONASE-RELATED"/>
    <property type="match status" value="1"/>
</dbReference>
<keyword evidence="2" id="KW-1185">Reference proteome</keyword>
<dbReference type="AlphaFoldDB" id="A0A9J6RII8"/>
<dbReference type="InterPro" id="IPR051288">
    <property type="entry name" value="Serum_paraoxonase/arylesterase"/>
</dbReference>
<gene>
    <name evidence="1" type="ORF">O0V09_03050</name>
</gene>
<comment type="caution">
    <text evidence="1">The sequence shown here is derived from an EMBL/GenBank/DDBJ whole genome shotgun (WGS) entry which is preliminary data.</text>
</comment>
<sequence length="350" mass="37604">MKKLLLLALLLFALLAAWSYWQLDGFRSVTPKVAGSCQIINGVGAAADMAFNYRSGVGYMSVYDRLGGLQGDNQANGDIVVLDTQQLPGSYTIKNREGLTDFKPAGISLHVNAKGQGRLYVVNNRATGQDTIEVLSVAPGNQLVFEKTLKSDLFQGAIDVAAVGYDQFYVLTGPAPSSAIARYKAMLGFGAKSTLRYFDRGSIKTVVEGHSFLSSVAATANGHSVYLANAKGRSVMSYQRDLLSGELSYSQTVALAAAPEQLQLDEQGGLWVVGALRPLDYLRHLMSKGQKSSASELYYIATNNDLLAQPVVKMTSLGFEQSAMSSAVKWGSQVIVGSTTARNIQLCPYL</sequence>
<organism evidence="1 2">
    <name type="scientific">Dasania phycosphaerae</name>
    <dbReference type="NCBI Taxonomy" id="2950436"/>
    <lineage>
        <taxon>Bacteria</taxon>
        <taxon>Pseudomonadati</taxon>
        <taxon>Pseudomonadota</taxon>
        <taxon>Gammaproteobacteria</taxon>
        <taxon>Cellvibrionales</taxon>
        <taxon>Spongiibacteraceae</taxon>
        <taxon>Dasania</taxon>
    </lineage>
</organism>
<dbReference type="Proteomes" id="UP001069090">
    <property type="component" value="Unassembled WGS sequence"/>
</dbReference>